<evidence type="ECO:0000256" key="4">
    <source>
        <dbReference type="ARBA" id="ARBA00023163"/>
    </source>
</evidence>
<dbReference type="InterPro" id="IPR009072">
    <property type="entry name" value="Histone-fold"/>
</dbReference>
<sequence>MSFISPTTIDDIAHSLDISKLSHEAAKALAPDTEYRMRELIQDAMKFARHSRRAQLSVEDVNNALRMRNAEPLYGFSNKDPAKYIKAAGQPDLYCLQDKELSIEQLVDAPLARPPVEVGVMPHWLFINGVQPAIPENAPLERPSAKRAKAGAGSAAAAAPPGARKEGAKTSEAPQRPQDAQGPATPGGAAAAAEGADQQRQQPQSVQVQPTIQHVLSRELQLYFIKVVDLIKVAMAEDPSIPLPGSAGAGPSTAAAGAPSAAPAAAGQDPASGAAATAGQAPSTSGAAGAGQGSTAAAAAGPSGRALEAARMLNAVLASLASDPGLHPLTPYLVKFCADEVAASLRSAHSLHVLLRFAEALLRNEDIGLEPYVHQLLPALLTCLVARNIGPTGHWAVRDKAASLVRTVCVRFGDPYYNVQPRVSKTLLRALLDPSKPLTTHYGAIVGLAALGHTTVRLLLLPQIQPYMERLQPLLEPPQVDGPQLEKKGGSSEPAQMAAQAAARADAWRVYNALLDAVAHAMRERMIEQADAIVAASRPRLPAVKGVASESAKQEGSTAKGKQAGPQGAAATPEPQPNGPSPSTQPDGNLNHEEGPARKRARASKRPVSEVLAEAWREDCDLEEVLGALQELLGPDFTARMPQTRAQQAL</sequence>
<dbReference type="Pfam" id="PF07571">
    <property type="entry name" value="TAF6_C"/>
    <property type="match status" value="1"/>
</dbReference>
<dbReference type="Gene3D" id="1.10.20.10">
    <property type="entry name" value="Histone, subunit A"/>
    <property type="match status" value="1"/>
</dbReference>
<evidence type="ECO:0000259" key="7">
    <source>
        <dbReference type="SMART" id="SM00803"/>
    </source>
</evidence>
<dbReference type="PANTHER" id="PTHR10221:SF9">
    <property type="entry name" value="TRANSCRIPTION INITIATION FACTOR TFIID SUBUNIT 6"/>
    <property type="match status" value="1"/>
</dbReference>
<proteinExistence type="inferred from homology"/>
<feature type="compositionally biased region" description="Low complexity" evidence="6">
    <location>
        <begin position="150"/>
        <end position="162"/>
    </location>
</feature>
<dbReference type="EMBL" id="HBIP01009971">
    <property type="protein sequence ID" value="CAE0490456.1"/>
    <property type="molecule type" value="Transcribed_RNA"/>
</dbReference>
<dbReference type="FunFam" id="1.25.40.770:FF:000001">
    <property type="entry name" value="Transcription initiation factor TFIID subunit 6"/>
    <property type="match status" value="1"/>
</dbReference>
<dbReference type="InterPro" id="IPR004823">
    <property type="entry name" value="TAF_TATA-bd_Histone-like_dom"/>
</dbReference>
<dbReference type="SUPFAM" id="SSF47113">
    <property type="entry name" value="Histone-fold"/>
    <property type="match status" value="1"/>
</dbReference>
<dbReference type="InterPro" id="IPR037796">
    <property type="entry name" value="TAF6"/>
</dbReference>
<feature type="compositionally biased region" description="Low complexity" evidence="6">
    <location>
        <begin position="177"/>
        <end position="206"/>
    </location>
</feature>
<feature type="region of interest" description="Disordered" evidence="6">
    <location>
        <begin position="475"/>
        <end position="498"/>
    </location>
</feature>
<evidence type="ECO:0000256" key="2">
    <source>
        <dbReference type="ARBA" id="ARBA00007688"/>
    </source>
</evidence>
<dbReference type="Pfam" id="PF02969">
    <property type="entry name" value="TAF"/>
    <property type="match status" value="1"/>
</dbReference>
<dbReference type="SUPFAM" id="SSF48371">
    <property type="entry name" value="ARM repeat"/>
    <property type="match status" value="1"/>
</dbReference>
<feature type="region of interest" description="Disordered" evidence="6">
    <location>
        <begin position="247"/>
        <end position="298"/>
    </location>
</feature>
<feature type="compositionally biased region" description="Low complexity" evidence="6">
    <location>
        <begin position="558"/>
        <end position="573"/>
    </location>
</feature>
<keyword evidence="5" id="KW-0539">Nucleus</keyword>
<feature type="domain" description="TATA box binding protein associated factor (TAF) histone-like fold" evidence="7">
    <location>
        <begin position="2"/>
        <end position="66"/>
    </location>
</feature>
<evidence type="ECO:0000256" key="6">
    <source>
        <dbReference type="SAM" id="MobiDB-lite"/>
    </source>
</evidence>
<reference evidence="8" key="1">
    <citation type="submission" date="2021-01" db="EMBL/GenBank/DDBJ databases">
        <authorList>
            <person name="Corre E."/>
            <person name="Pelletier E."/>
            <person name="Niang G."/>
            <person name="Scheremetjew M."/>
            <person name="Finn R."/>
            <person name="Kale V."/>
            <person name="Holt S."/>
            <person name="Cochrane G."/>
            <person name="Meng A."/>
            <person name="Brown T."/>
            <person name="Cohen L."/>
        </authorList>
    </citation>
    <scope>NUCLEOTIDE SEQUENCE</scope>
    <source>
        <strain evidence="8">CCMP1320</strain>
    </source>
</reference>
<feature type="region of interest" description="Disordered" evidence="6">
    <location>
        <begin position="545"/>
        <end position="611"/>
    </location>
</feature>
<dbReference type="PANTHER" id="PTHR10221">
    <property type="entry name" value="TRANSCRIPTION INITIATION FACTOR TFIID SUBUNIT 6"/>
    <property type="match status" value="1"/>
</dbReference>
<keyword evidence="4" id="KW-0804">Transcription</keyword>
<dbReference type="CDD" id="cd22931">
    <property type="entry name" value="HFD_TAF6"/>
    <property type="match status" value="1"/>
</dbReference>
<evidence type="ECO:0000256" key="1">
    <source>
        <dbReference type="ARBA" id="ARBA00004123"/>
    </source>
</evidence>
<dbReference type="GO" id="GO:0046695">
    <property type="term" value="C:SLIK (SAGA-like) complex"/>
    <property type="evidence" value="ECO:0007669"/>
    <property type="project" value="InterPro"/>
</dbReference>
<dbReference type="GO" id="GO:0003713">
    <property type="term" value="F:transcription coactivator activity"/>
    <property type="evidence" value="ECO:0007669"/>
    <property type="project" value="TreeGrafter"/>
</dbReference>
<dbReference type="InterPro" id="IPR011442">
    <property type="entry name" value="TAF6_C"/>
</dbReference>
<dbReference type="GO" id="GO:0046982">
    <property type="term" value="F:protein heterodimerization activity"/>
    <property type="evidence" value="ECO:0007669"/>
    <property type="project" value="InterPro"/>
</dbReference>
<comment type="similarity">
    <text evidence="2">Belongs to the TAF6 family.</text>
</comment>
<dbReference type="GO" id="GO:0005669">
    <property type="term" value="C:transcription factor TFIID complex"/>
    <property type="evidence" value="ECO:0007669"/>
    <property type="project" value="InterPro"/>
</dbReference>
<dbReference type="InterPro" id="IPR016024">
    <property type="entry name" value="ARM-type_fold"/>
</dbReference>
<evidence type="ECO:0000256" key="3">
    <source>
        <dbReference type="ARBA" id="ARBA00023015"/>
    </source>
</evidence>
<dbReference type="InterPro" id="IPR046344">
    <property type="entry name" value="TAF6_C_sf"/>
</dbReference>
<feature type="region of interest" description="Disordered" evidence="6">
    <location>
        <begin position="137"/>
        <end position="206"/>
    </location>
</feature>
<dbReference type="CDD" id="cd08050">
    <property type="entry name" value="TAF6C"/>
    <property type="match status" value="1"/>
</dbReference>
<dbReference type="GO" id="GO:0051123">
    <property type="term" value="P:RNA polymerase II preinitiation complex assembly"/>
    <property type="evidence" value="ECO:0007669"/>
    <property type="project" value="TreeGrafter"/>
</dbReference>
<keyword evidence="3" id="KW-0805">Transcription regulation</keyword>
<gene>
    <name evidence="8" type="ORF">DTER00134_LOCUS5529</name>
</gene>
<dbReference type="Gene3D" id="1.25.40.770">
    <property type="entry name" value="TAF6, C-terminal HEAT repeat domain"/>
    <property type="match status" value="1"/>
</dbReference>
<organism evidence="8">
    <name type="scientific">Dunaliella tertiolecta</name>
    <name type="common">Green alga</name>
    <dbReference type="NCBI Taxonomy" id="3047"/>
    <lineage>
        <taxon>Eukaryota</taxon>
        <taxon>Viridiplantae</taxon>
        <taxon>Chlorophyta</taxon>
        <taxon>core chlorophytes</taxon>
        <taxon>Chlorophyceae</taxon>
        <taxon>CS clade</taxon>
        <taxon>Chlamydomonadales</taxon>
        <taxon>Dunaliellaceae</taxon>
        <taxon>Dunaliella</taxon>
    </lineage>
</organism>
<comment type="subcellular location">
    <subcellularLocation>
        <location evidence="1">Nucleus</location>
    </subcellularLocation>
</comment>
<name>A0A7S3QRF1_DUNTE</name>
<accession>A0A7S3QRF1</accession>
<dbReference type="GO" id="GO:0000124">
    <property type="term" value="C:SAGA complex"/>
    <property type="evidence" value="ECO:0007669"/>
    <property type="project" value="InterPro"/>
</dbReference>
<dbReference type="SMART" id="SM00803">
    <property type="entry name" value="TAF"/>
    <property type="match status" value="1"/>
</dbReference>
<dbReference type="GO" id="GO:0016251">
    <property type="term" value="F:RNA polymerase II general transcription initiation factor activity"/>
    <property type="evidence" value="ECO:0007669"/>
    <property type="project" value="InterPro"/>
</dbReference>
<evidence type="ECO:0000313" key="8">
    <source>
        <dbReference type="EMBL" id="CAE0490456.1"/>
    </source>
</evidence>
<protein>
    <recommendedName>
        <fullName evidence="7">TATA box binding protein associated factor (TAF) histone-like fold domain-containing protein</fullName>
    </recommendedName>
</protein>
<evidence type="ECO:0000256" key="5">
    <source>
        <dbReference type="ARBA" id="ARBA00023242"/>
    </source>
</evidence>
<dbReference type="AlphaFoldDB" id="A0A7S3QRF1"/>